<reference evidence="1" key="1">
    <citation type="journal article" date="2023" name="Mol. Phylogenet. Evol.">
        <title>Genome-scale phylogeny and comparative genomics of the fungal order Sordariales.</title>
        <authorList>
            <person name="Hensen N."/>
            <person name="Bonometti L."/>
            <person name="Westerberg I."/>
            <person name="Brannstrom I.O."/>
            <person name="Guillou S."/>
            <person name="Cros-Aarteil S."/>
            <person name="Calhoun S."/>
            <person name="Haridas S."/>
            <person name="Kuo A."/>
            <person name="Mondo S."/>
            <person name="Pangilinan J."/>
            <person name="Riley R."/>
            <person name="LaButti K."/>
            <person name="Andreopoulos B."/>
            <person name="Lipzen A."/>
            <person name="Chen C."/>
            <person name="Yan M."/>
            <person name="Daum C."/>
            <person name="Ng V."/>
            <person name="Clum A."/>
            <person name="Steindorff A."/>
            <person name="Ohm R.A."/>
            <person name="Martin F."/>
            <person name="Silar P."/>
            <person name="Natvig D.O."/>
            <person name="Lalanne C."/>
            <person name="Gautier V."/>
            <person name="Ament-Velasquez S.L."/>
            <person name="Kruys A."/>
            <person name="Hutchinson M.I."/>
            <person name="Powell A.J."/>
            <person name="Barry K."/>
            <person name="Miller A.N."/>
            <person name="Grigoriev I.V."/>
            <person name="Debuchy R."/>
            <person name="Gladieux P."/>
            <person name="Hiltunen Thoren M."/>
            <person name="Johannesson H."/>
        </authorList>
    </citation>
    <scope>NUCLEOTIDE SEQUENCE</scope>
    <source>
        <strain evidence="1">CBS 958.72</strain>
    </source>
</reference>
<reference evidence="1" key="2">
    <citation type="submission" date="2023-06" db="EMBL/GenBank/DDBJ databases">
        <authorList>
            <consortium name="Lawrence Berkeley National Laboratory"/>
            <person name="Haridas S."/>
            <person name="Hensen N."/>
            <person name="Bonometti L."/>
            <person name="Westerberg I."/>
            <person name="Brannstrom I.O."/>
            <person name="Guillou S."/>
            <person name="Cros-Aarteil S."/>
            <person name="Calhoun S."/>
            <person name="Kuo A."/>
            <person name="Mondo S."/>
            <person name="Pangilinan J."/>
            <person name="Riley R."/>
            <person name="Labutti K."/>
            <person name="Andreopoulos B."/>
            <person name="Lipzen A."/>
            <person name="Chen C."/>
            <person name="Yanf M."/>
            <person name="Daum C."/>
            <person name="Ng V."/>
            <person name="Clum A."/>
            <person name="Steindorff A."/>
            <person name="Ohm R."/>
            <person name="Martin F."/>
            <person name="Silar P."/>
            <person name="Natvig D."/>
            <person name="Lalanne C."/>
            <person name="Gautier V."/>
            <person name="Ament-Velasquez S.L."/>
            <person name="Kruys A."/>
            <person name="Hutchinson M.I."/>
            <person name="Powell A.J."/>
            <person name="Barry K."/>
            <person name="Miller A.N."/>
            <person name="Grigoriev I.V."/>
            <person name="Debuchy R."/>
            <person name="Gladieux P."/>
            <person name="Thoren M.H."/>
            <person name="Johannesson H."/>
        </authorList>
    </citation>
    <scope>NUCLEOTIDE SEQUENCE</scope>
    <source>
        <strain evidence="1">CBS 958.72</strain>
    </source>
</reference>
<evidence type="ECO:0000313" key="1">
    <source>
        <dbReference type="EMBL" id="KAK3380170.1"/>
    </source>
</evidence>
<dbReference type="Proteomes" id="UP001287356">
    <property type="component" value="Unassembled WGS sequence"/>
</dbReference>
<dbReference type="AlphaFoldDB" id="A0AAE0TUG3"/>
<name>A0AAE0TUG3_9PEZI</name>
<sequence length="288" mass="32164">MVGNVTKGGRATETRLWNHLSSFNFANCLDRQQIRRPMKRMPAKLTSRQAAYGAGKKTKQKQMATCGVGARRAQQHAMAIWGLKADWVGVWKHGRRQVWSGPASRDARGRSGNSFVSYIRGKVGRYVRTEEVASIFPCSLRRRSSWLGVWSKQEVVRSFAWPSFLGGSLGILAEPRFWNLDALSSGFLPWPASGVSNGYTSPLQQLFSSPWKQVADCPPKVVLCWIHGKVRYYLPGKRGELFARIKVLPCFYDNRGRTITLASLQGENTAAAAAAISHDPGRVIRQVR</sequence>
<comment type="caution">
    <text evidence="1">The sequence shown here is derived from an EMBL/GenBank/DDBJ whole genome shotgun (WGS) entry which is preliminary data.</text>
</comment>
<dbReference type="EMBL" id="JAULSN010000002">
    <property type="protein sequence ID" value="KAK3380170.1"/>
    <property type="molecule type" value="Genomic_DNA"/>
</dbReference>
<keyword evidence="2" id="KW-1185">Reference proteome</keyword>
<proteinExistence type="predicted"/>
<accession>A0AAE0TUG3</accession>
<protein>
    <submittedName>
        <fullName evidence="1">Uncharacterized protein</fullName>
    </submittedName>
</protein>
<evidence type="ECO:0000313" key="2">
    <source>
        <dbReference type="Proteomes" id="UP001287356"/>
    </source>
</evidence>
<organism evidence="1 2">
    <name type="scientific">Lasiosphaeria ovina</name>
    <dbReference type="NCBI Taxonomy" id="92902"/>
    <lineage>
        <taxon>Eukaryota</taxon>
        <taxon>Fungi</taxon>
        <taxon>Dikarya</taxon>
        <taxon>Ascomycota</taxon>
        <taxon>Pezizomycotina</taxon>
        <taxon>Sordariomycetes</taxon>
        <taxon>Sordariomycetidae</taxon>
        <taxon>Sordariales</taxon>
        <taxon>Lasiosphaeriaceae</taxon>
        <taxon>Lasiosphaeria</taxon>
    </lineage>
</organism>
<gene>
    <name evidence="1" type="ORF">B0T24DRAFT_614412</name>
</gene>